<comment type="caution">
    <text evidence="2">The sequence shown here is derived from an EMBL/GenBank/DDBJ whole genome shotgun (WGS) entry which is preliminary data.</text>
</comment>
<gene>
    <name evidence="2" type="ORF">ABIC20_005834</name>
</gene>
<proteinExistence type="predicted"/>
<name>A0ABV2NPV2_9HYPH</name>
<accession>A0ABV2NPV2</accession>
<dbReference type="Proteomes" id="UP001549119">
    <property type="component" value="Unassembled WGS sequence"/>
</dbReference>
<keyword evidence="1" id="KW-0472">Membrane</keyword>
<reference evidence="2 3" key="1">
    <citation type="submission" date="2024-06" db="EMBL/GenBank/DDBJ databases">
        <title>Genomics of switchgrass bacterial isolates.</title>
        <authorList>
            <person name="Shade A."/>
        </authorList>
    </citation>
    <scope>NUCLEOTIDE SEQUENCE [LARGE SCALE GENOMIC DNA]</scope>
    <source>
        <strain evidence="2 3">PvP084</strain>
    </source>
</reference>
<dbReference type="GeneID" id="6138111"/>
<evidence type="ECO:0000256" key="1">
    <source>
        <dbReference type="SAM" id="Phobius"/>
    </source>
</evidence>
<organism evidence="2 3">
    <name type="scientific">Methylobacterium radiotolerans</name>
    <dbReference type="NCBI Taxonomy" id="31998"/>
    <lineage>
        <taxon>Bacteria</taxon>
        <taxon>Pseudomonadati</taxon>
        <taxon>Pseudomonadota</taxon>
        <taxon>Alphaproteobacteria</taxon>
        <taxon>Hyphomicrobiales</taxon>
        <taxon>Methylobacteriaceae</taxon>
        <taxon>Methylobacterium</taxon>
    </lineage>
</organism>
<keyword evidence="1" id="KW-1133">Transmembrane helix</keyword>
<evidence type="ECO:0000313" key="3">
    <source>
        <dbReference type="Proteomes" id="UP001549119"/>
    </source>
</evidence>
<dbReference type="EMBL" id="JBEPNW010000002">
    <property type="protein sequence ID" value="MET3868525.1"/>
    <property type="molecule type" value="Genomic_DNA"/>
</dbReference>
<protein>
    <submittedName>
        <fullName evidence="2">Uncharacterized protein</fullName>
    </submittedName>
</protein>
<dbReference type="RefSeq" id="WP_234742006.1">
    <property type="nucleotide sequence ID" value="NZ_BJXP01000023.1"/>
</dbReference>
<keyword evidence="3" id="KW-1185">Reference proteome</keyword>
<sequence>MLVTLAWLALWIFVWAQLDTEKVLLLFAYLTALQAGYLVGAYLGVDTDPNC</sequence>
<feature type="transmembrane region" description="Helical" evidence="1">
    <location>
        <begin position="26"/>
        <end position="45"/>
    </location>
</feature>
<evidence type="ECO:0000313" key="2">
    <source>
        <dbReference type="EMBL" id="MET3868525.1"/>
    </source>
</evidence>
<keyword evidence="1" id="KW-0812">Transmembrane</keyword>